<dbReference type="EMBL" id="KL662080">
    <property type="protein sequence ID" value="KFM22698.1"/>
    <property type="molecule type" value="Genomic_DNA"/>
</dbReference>
<evidence type="ECO:0000256" key="1">
    <source>
        <dbReference type="PROSITE-ProRule" id="PRU00023"/>
    </source>
</evidence>
<keyword evidence="1" id="KW-0040">ANK repeat</keyword>
<dbReference type="Proteomes" id="UP000028924">
    <property type="component" value="Unassembled WGS sequence"/>
</dbReference>
<evidence type="ECO:0000313" key="2">
    <source>
        <dbReference type="EMBL" id="KFM22698.1"/>
    </source>
</evidence>
<dbReference type="OrthoDB" id="514511at2759"/>
<dbReference type="STRING" id="3075.A0A087SAE4"/>
<accession>A0A087SAE4</accession>
<protein>
    <submittedName>
        <fullName evidence="2">Uncharacterized protein</fullName>
    </submittedName>
</protein>
<keyword evidence="3" id="KW-1185">Reference proteome</keyword>
<reference evidence="2 3" key="1">
    <citation type="journal article" date="2014" name="BMC Genomics">
        <title>Oil accumulation mechanisms of the oleaginous microalga Chlorella protothecoides revealed through its genome, transcriptomes, and proteomes.</title>
        <authorList>
            <person name="Gao C."/>
            <person name="Wang Y."/>
            <person name="Shen Y."/>
            <person name="Yan D."/>
            <person name="He X."/>
            <person name="Dai J."/>
            <person name="Wu Q."/>
        </authorList>
    </citation>
    <scope>NUCLEOTIDE SEQUENCE [LARGE SCALE GENOMIC DNA]</scope>
    <source>
        <strain evidence="2 3">0710</strain>
    </source>
</reference>
<gene>
    <name evidence="2" type="ORF">F751_6729</name>
</gene>
<name>A0A087SAE4_AUXPR</name>
<dbReference type="InterPro" id="IPR002110">
    <property type="entry name" value="Ankyrin_rpt"/>
</dbReference>
<dbReference type="GeneID" id="23618120"/>
<evidence type="ECO:0000313" key="3">
    <source>
        <dbReference type="Proteomes" id="UP000028924"/>
    </source>
</evidence>
<organism evidence="2 3">
    <name type="scientific">Auxenochlorella protothecoides</name>
    <name type="common">Green microalga</name>
    <name type="synonym">Chlorella protothecoides</name>
    <dbReference type="NCBI Taxonomy" id="3075"/>
    <lineage>
        <taxon>Eukaryota</taxon>
        <taxon>Viridiplantae</taxon>
        <taxon>Chlorophyta</taxon>
        <taxon>core chlorophytes</taxon>
        <taxon>Trebouxiophyceae</taxon>
        <taxon>Chlorellales</taxon>
        <taxon>Chlorellaceae</taxon>
        <taxon>Auxenochlorella</taxon>
    </lineage>
</organism>
<dbReference type="PROSITE" id="PS50297">
    <property type="entry name" value="ANK_REP_REGION"/>
    <property type="match status" value="1"/>
</dbReference>
<sequence>MDASEAWSGQSDASETKEDQRMRELLDSILYSLLPAAFERLGASAPTGELSADDCRAVACAALVAAALVAAPAGFLEFLLCVPWLQLGAQLAASGGAPPPELVPWGDAPPLLRPSLAEASLLVNVRLDARLLDCTLDFLGRGLALHALPPLLAAALGAGGELAAAALDGATPLHAAAMRAAVPALSHLLLCGADPMAPAGTGELPAQLGRGGVPAQVAQEGGALEQDLVVSPQEAGAVWAGWAEAAVAEAL</sequence>
<dbReference type="AlphaFoldDB" id="A0A087SAE4"/>
<dbReference type="KEGG" id="apro:F751_6729"/>
<dbReference type="RefSeq" id="XP_011395554.1">
    <property type="nucleotide sequence ID" value="XM_011397252.1"/>
</dbReference>
<dbReference type="PROSITE" id="PS50088">
    <property type="entry name" value="ANK_REPEAT"/>
    <property type="match status" value="1"/>
</dbReference>
<proteinExistence type="predicted"/>
<feature type="repeat" description="ANK" evidence="1">
    <location>
        <begin position="168"/>
        <end position="194"/>
    </location>
</feature>